<sequence>MRKMEHRRPTLREVASLAGVSHQTVSRYLRHEGGLRETTVERVEAAISELGYRPNLVARSMRTRQTGLLAILLPGWAGAERTMAAASEEARGAGYRVEVVIAVGEDPAALGAHARDLLSAGLVDGVLSVTPIPLAGQNDELLVQVGEYDTLLRAVDAVADDTATMEELVGRLAEMGHRHLLHIGGPEDWFSAQLRLEGYRSAVARLGLVSHGALPGPWLPARGLEIISALPEDSPVTAVVAASDHIAIGVVRGALQRGWSVPERLTVTGWDDLWLARFVTPALSTVVVDRESAGRHAMRRLIAAVRGEAEPEPPRGPLARIEFRETTAPPPQPVT</sequence>
<evidence type="ECO:0000256" key="2">
    <source>
        <dbReference type="ARBA" id="ARBA00023125"/>
    </source>
</evidence>
<organism evidence="6 7">
    <name type="scientific">Candidatus Ruania gallistercoris</name>
    <dbReference type="NCBI Taxonomy" id="2838746"/>
    <lineage>
        <taxon>Bacteria</taxon>
        <taxon>Bacillati</taxon>
        <taxon>Actinomycetota</taxon>
        <taxon>Actinomycetes</taxon>
        <taxon>Micrococcales</taxon>
        <taxon>Ruaniaceae</taxon>
        <taxon>Ruania</taxon>
    </lineage>
</organism>
<keyword evidence="3" id="KW-0804">Transcription</keyword>
<dbReference type="PANTHER" id="PTHR30146">
    <property type="entry name" value="LACI-RELATED TRANSCRIPTIONAL REPRESSOR"/>
    <property type="match status" value="1"/>
</dbReference>
<dbReference type="InterPro" id="IPR046335">
    <property type="entry name" value="LacI/GalR-like_sensor"/>
</dbReference>
<dbReference type="SUPFAM" id="SSF53822">
    <property type="entry name" value="Periplasmic binding protein-like I"/>
    <property type="match status" value="1"/>
</dbReference>
<evidence type="ECO:0000256" key="1">
    <source>
        <dbReference type="ARBA" id="ARBA00023015"/>
    </source>
</evidence>
<dbReference type="InterPro" id="IPR000843">
    <property type="entry name" value="HTH_LacI"/>
</dbReference>
<gene>
    <name evidence="6" type="ORF">H9815_17980</name>
</gene>
<accession>A0A9D2EHE5</accession>
<dbReference type="Proteomes" id="UP000824037">
    <property type="component" value="Unassembled WGS sequence"/>
</dbReference>
<dbReference type="PANTHER" id="PTHR30146:SF109">
    <property type="entry name" value="HTH-TYPE TRANSCRIPTIONAL REGULATOR GALS"/>
    <property type="match status" value="1"/>
</dbReference>
<feature type="region of interest" description="Disordered" evidence="4">
    <location>
        <begin position="307"/>
        <end position="335"/>
    </location>
</feature>
<evidence type="ECO:0000256" key="3">
    <source>
        <dbReference type="ARBA" id="ARBA00023163"/>
    </source>
</evidence>
<reference evidence="6" key="1">
    <citation type="journal article" date="2021" name="PeerJ">
        <title>Extensive microbial diversity within the chicken gut microbiome revealed by metagenomics and culture.</title>
        <authorList>
            <person name="Gilroy R."/>
            <person name="Ravi A."/>
            <person name="Getino M."/>
            <person name="Pursley I."/>
            <person name="Horton D.L."/>
            <person name="Alikhan N.F."/>
            <person name="Baker D."/>
            <person name="Gharbi K."/>
            <person name="Hall N."/>
            <person name="Watson M."/>
            <person name="Adriaenssens E.M."/>
            <person name="Foster-Nyarko E."/>
            <person name="Jarju S."/>
            <person name="Secka A."/>
            <person name="Antonio M."/>
            <person name="Oren A."/>
            <person name="Chaudhuri R.R."/>
            <person name="La Ragione R."/>
            <person name="Hildebrand F."/>
            <person name="Pallen M.J."/>
        </authorList>
    </citation>
    <scope>NUCLEOTIDE SEQUENCE</scope>
    <source>
        <strain evidence="6">ChiGjej4B4-7305</strain>
    </source>
</reference>
<dbReference type="GO" id="GO:0000976">
    <property type="term" value="F:transcription cis-regulatory region binding"/>
    <property type="evidence" value="ECO:0007669"/>
    <property type="project" value="TreeGrafter"/>
</dbReference>
<evidence type="ECO:0000256" key="4">
    <source>
        <dbReference type="SAM" id="MobiDB-lite"/>
    </source>
</evidence>
<dbReference type="SUPFAM" id="SSF47413">
    <property type="entry name" value="lambda repressor-like DNA-binding domains"/>
    <property type="match status" value="1"/>
</dbReference>
<dbReference type="GO" id="GO:0003700">
    <property type="term" value="F:DNA-binding transcription factor activity"/>
    <property type="evidence" value="ECO:0007669"/>
    <property type="project" value="TreeGrafter"/>
</dbReference>
<keyword evidence="2" id="KW-0238">DNA-binding</keyword>
<dbReference type="PROSITE" id="PS00356">
    <property type="entry name" value="HTH_LACI_1"/>
    <property type="match status" value="1"/>
</dbReference>
<dbReference type="InterPro" id="IPR010982">
    <property type="entry name" value="Lambda_DNA-bd_dom_sf"/>
</dbReference>
<dbReference type="InterPro" id="IPR028082">
    <property type="entry name" value="Peripla_BP_I"/>
</dbReference>
<dbReference type="EMBL" id="DXBY01000310">
    <property type="protein sequence ID" value="HIZ37669.1"/>
    <property type="molecule type" value="Genomic_DNA"/>
</dbReference>
<proteinExistence type="predicted"/>
<evidence type="ECO:0000313" key="6">
    <source>
        <dbReference type="EMBL" id="HIZ37669.1"/>
    </source>
</evidence>
<dbReference type="AlphaFoldDB" id="A0A9D2EHE5"/>
<dbReference type="Pfam" id="PF00356">
    <property type="entry name" value="LacI"/>
    <property type="match status" value="1"/>
</dbReference>
<dbReference type="Gene3D" id="1.10.260.40">
    <property type="entry name" value="lambda repressor-like DNA-binding domains"/>
    <property type="match status" value="1"/>
</dbReference>
<dbReference type="Gene3D" id="3.40.50.2300">
    <property type="match status" value="2"/>
</dbReference>
<keyword evidence="1" id="KW-0805">Transcription regulation</keyword>
<feature type="domain" description="HTH lacI-type" evidence="5">
    <location>
        <begin position="9"/>
        <end position="63"/>
    </location>
</feature>
<dbReference type="SMART" id="SM00354">
    <property type="entry name" value="HTH_LACI"/>
    <property type="match status" value="1"/>
</dbReference>
<protein>
    <submittedName>
        <fullName evidence="6">LacI family transcriptional regulator</fullName>
    </submittedName>
</protein>
<dbReference type="Pfam" id="PF13377">
    <property type="entry name" value="Peripla_BP_3"/>
    <property type="match status" value="1"/>
</dbReference>
<evidence type="ECO:0000259" key="5">
    <source>
        <dbReference type="PROSITE" id="PS50932"/>
    </source>
</evidence>
<dbReference type="CDD" id="cd01392">
    <property type="entry name" value="HTH_LacI"/>
    <property type="match status" value="1"/>
</dbReference>
<comment type="caution">
    <text evidence="6">The sequence shown here is derived from an EMBL/GenBank/DDBJ whole genome shotgun (WGS) entry which is preliminary data.</text>
</comment>
<reference evidence="6" key="2">
    <citation type="submission" date="2021-04" db="EMBL/GenBank/DDBJ databases">
        <authorList>
            <person name="Gilroy R."/>
        </authorList>
    </citation>
    <scope>NUCLEOTIDE SEQUENCE</scope>
    <source>
        <strain evidence="6">ChiGjej4B4-7305</strain>
    </source>
</reference>
<dbReference type="PROSITE" id="PS50932">
    <property type="entry name" value="HTH_LACI_2"/>
    <property type="match status" value="1"/>
</dbReference>
<evidence type="ECO:0000313" key="7">
    <source>
        <dbReference type="Proteomes" id="UP000824037"/>
    </source>
</evidence>
<name>A0A9D2EHE5_9MICO</name>